<dbReference type="Pfam" id="PF01184">
    <property type="entry name" value="Gpr1_Fun34_YaaH"/>
    <property type="match status" value="1"/>
</dbReference>
<evidence type="ECO:0000256" key="1">
    <source>
        <dbReference type="ARBA" id="ARBA00004141"/>
    </source>
</evidence>
<dbReference type="InterPro" id="IPR051633">
    <property type="entry name" value="AceTr"/>
</dbReference>
<comment type="subcellular location">
    <subcellularLocation>
        <location evidence="1">Membrane</location>
        <topology evidence="1">Multi-pass membrane protein</topology>
    </subcellularLocation>
</comment>
<keyword evidence="8" id="KW-1185">Reference proteome</keyword>
<keyword evidence="3 6" id="KW-0812">Transmembrane</keyword>
<accession>A0ABQ2MPA9</accession>
<evidence type="ECO:0000256" key="2">
    <source>
        <dbReference type="ARBA" id="ARBA00005587"/>
    </source>
</evidence>
<comment type="caution">
    <text evidence="7">The sequence shown here is derived from an EMBL/GenBank/DDBJ whole genome shotgun (WGS) entry which is preliminary data.</text>
</comment>
<evidence type="ECO:0000313" key="8">
    <source>
        <dbReference type="Proteomes" id="UP000656881"/>
    </source>
</evidence>
<evidence type="ECO:0000256" key="3">
    <source>
        <dbReference type="ARBA" id="ARBA00022692"/>
    </source>
</evidence>
<feature type="transmembrane region" description="Helical" evidence="6">
    <location>
        <begin position="155"/>
        <end position="175"/>
    </location>
</feature>
<feature type="transmembrane region" description="Helical" evidence="6">
    <location>
        <begin position="126"/>
        <end position="143"/>
    </location>
</feature>
<name>A0ABQ2MPA9_9ACTN</name>
<feature type="transmembrane region" description="Helical" evidence="6">
    <location>
        <begin position="48"/>
        <end position="65"/>
    </location>
</feature>
<evidence type="ECO:0000256" key="6">
    <source>
        <dbReference type="SAM" id="Phobius"/>
    </source>
</evidence>
<feature type="transmembrane region" description="Helical" evidence="6">
    <location>
        <begin position="70"/>
        <end position="86"/>
    </location>
</feature>
<reference evidence="8" key="1">
    <citation type="journal article" date="2019" name="Int. J. Syst. Evol. Microbiol.">
        <title>The Global Catalogue of Microorganisms (GCM) 10K type strain sequencing project: providing services to taxonomists for standard genome sequencing and annotation.</title>
        <authorList>
            <consortium name="The Broad Institute Genomics Platform"/>
            <consortium name="The Broad Institute Genome Sequencing Center for Infectious Disease"/>
            <person name="Wu L."/>
            <person name="Ma J."/>
        </authorList>
    </citation>
    <scope>NUCLEOTIDE SEQUENCE [LARGE SCALE GENOMIC DNA]</scope>
    <source>
        <strain evidence="8">CGMCC 4.7349</strain>
    </source>
</reference>
<dbReference type="EMBL" id="BMNG01000017">
    <property type="protein sequence ID" value="GGO55184.1"/>
    <property type="molecule type" value="Genomic_DNA"/>
</dbReference>
<dbReference type="PANTHER" id="PTHR31123">
    <property type="entry name" value="ACCUMULATION OF DYADS PROTEIN 2-RELATED"/>
    <property type="match status" value="1"/>
</dbReference>
<keyword evidence="4 6" id="KW-1133">Transmembrane helix</keyword>
<dbReference type="Proteomes" id="UP000656881">
    <property type="component" value="Unassembled WGS sequence"/>
</dbReference>
<keyword evidence="5 6" id="KW-0472">Membrane</keyword>
<evidence type="ECO:0000256" key="5">
    <source>
        <dbReference type="ARBA" id="ARBA00023136"/>
    </source>
</evidence>
<comment type="similarity">
    <text evidence="2">Belongs to the acetate uptake transporter (AceTr) (TC 2.A.96) family.</text>
</comment>
<dbReference type="InterPro" id="IPR000791">
    <property type="entry name" value="Gpr1/Fun34/SatP-like"/>
</dbReference>
<protein>
    <recommendedName>
        <fullName evidence="9">GPR1/FUN34/yaaH family protein</fullName>
    </recommendedName>
</protein>
<evidence type="ECO:0008006" key="9">
    <source>
        <dbReference type="Google" id="ProtNLM"/>
    </source>
</evidence>
<sequence>MDKDVSAGSKASPLDRLGHLALGLTLLAFGLGHTEVIDGVSAADAVTLATYVGGIALFVAGLLAFRDNDAFTGTAFAGLGAFWFTWGVSADAQVSANAAGLFLLLFALVALTLTAAAAGGSTLTRTTYALMFVALLLLAIAQFGDSDGLAKVGGWFAAGGGLLAWYGATAALANWPTALPGRPAGRGVTAAG</sequence>
<organism evidence="7 8">
    <name type="scientific">Streptomyces lasiicapitis</name>
    <dbReference type="NCBI Taxonomy" id="1923961"/>
    <lineage>
        <taxon>Bacteria</taxon>
        <taxon>Bacillati</taxon>
        <taxon>Actinomycetota</taxon>
        <taxon>Actinomycetes</taxon>
        <taxon>Kitasatosporales</taxon>
        <taxon>Streptomycetaceae</taxon>
        <taxon>Streptomyces</taxon>
    </lineage>
</organism>
<dbReference type="PANTHER" id="PTHR31123:SF1">
    <property type="entry name" value="ACCUMULATION OF DYADS PROTEIN 2-RELATED"/>
    <property type="match status" value="1"/>
</dbReference>
<feature type="transmembrane region" description="Helical" evidence="6">
    <location>
        <begin position="98"/>
        <end position="119"/>
    </location>
</feature>
<dbReference type="RefSeq" id="WP_189176782.1">
    <property type="nucleotide sequence ID" value="NZ_BMNG01000017.1"/>
</dbReference>
<proteinExistence type="inferred from homology"/>
<evidence type="ECO:0000256" key="4">
    <source>
        <dbReference type="ARBA" id="ARBA00022989"/>
    </source>
</evidence>
<gene>
    <name evidence="7" type="ORF">GCM10012286_66680</name>
</gene>
<evidence type="ECO:0000313" key="7">
    <source>
        <dbReference type="EMBL" id="GGO55184.1"/>
    </source>
</evidence>